<protein>
    <submittedName>
        <fullName evidence="1">Uncharacterized protein</fullName>
    </submittedName>
</protein>
<reference evidence="2" key="1">
    <citation type="submission" date="2017-12" db="EMBL/GenBank/DDBJ databases">
        <authorList>
            <consortium name="DOE Joint Genome Institute"/>
            <person name="Mondo S.J."/>
            <person name="Kjaerbolling I."/>
            <person name="Vesth T.C."/>
            <person name="Frisvad J.C."/>
            <person name="Nybo J.L."/>
            <person name="Theobald S."/>
            <person name="Kuo A."/>
            <person name="Bowyer P."/>
            <person name="Matsuda Y."/>
            <person name="Lyhne E.K."/>
            <person name="Kogle M.E."/>
            <person name="Clum A."/>
            <person name="Lipzen A."/>
            <person name="Salamov A."/>
            <person name="Ngan C.Y."/>
            <person name="Daum C."/>
            <person name="Chiniquy J."/>
            <person name="Barry K."/>
            <person name="LaButti K."/>
            <person name="Haridas S."/>
            <person name="Simmons B.A."/>
            <person name="Magnuson J.K."/>
            <person name="Mortensen U.H."/>
            <person name="Larsen T.O."/>
            <person name="Grigoriev I.V."/>
            <person name="Baker S.E."/>
            <person name="Andersen M.R."/>
            <person name="Nordberg H.P."/>
            <person name="Cantor M.N."/>
            <person name="Hua S.X."/>
        </authorList>
    </citation>
    <scope>NUCLEOTIDE SEQUENCE [LARGE SCALE GENOMIC DNA]</scope>
    <source>
        <strain evidence="2">IBT 19404</strain>
    </source>
</reference>
<dbReference type="PANTHER" id="PTHR24148">
    <property type="entry name" value="ANKYRIN REPEAT DOMAIN-CONTAINING PROTEIN 39 HOMOLOG-RELATED"/>
    <property type="match status" value="1"/>
</dbReference>
<accession>A0A2J5HT85</accession>
<gene>
    <name evidence="1" type="ORF">BDW42DRAFT_170737</name>
</gene>
<proteinExistence type="predicted"/>
<dbReference type="Pfam" id="PF26639">
    <property type="entry name" value="Het-6_barrel"/>
    <property type="match status" value="1"/>
</dbReference>
<evidence type="ECO:0000313" key="2">
    <source>
        <dbReference type="Proteomes" id="UP000235023"/>
    </source>
</evidence>
<dbReference type="EMBL" id="KZ559546">
    <property type="protein sequence ID" value="PLN80568.1"/>
    <property type="molecule type" value="Genomic_DNA"/>
</dbReference>
<dbReference type="AlphaFoldDB" id="A0A2J5HT85"/>
<dbReference type="InterPro" id="IPR052895">
    <property type="entry name" value="HetReg/Transcr_Mod"/>
</dbReference>
<dbReference type="PANTHER" id="PTHR24148:SF64">
    <property type="entry name" value="HETEROKARYON INCOMPATIBILITY DOMAIN-CONTAINING PROTEIN"/>
    <property type="match status" value="1"/>
</dbReference>
<evidence type="ECO:0000313" key="1">
    <source>
        <dbReference type="EMBL" id="PLN80568.1"/>
    </source>
</evidence>
<name>A0A2J5HT85_9EURO</name>
<keyword evidence="2" id="KW-1185">Reference proteome</keyword>
<sequence>MGLIYQRARATLIHLGEEPSGQEKTMEFLMHLAELVQDYEVAQLAVTRNNELIRQALHEVFGSEDRSPIGPLEAIPWFGRRWIIQEASLCRAAMAFLGRSMDTLDHITASVTALLNSGWTPEHTNQAALNNSEAIIFLSRYHKGIFQPSVRYSLVDLLLHCHGAECSEPRDRIYALMSVSPDVGTRHIQANIMEGPNITIIPDYKKPLEDIYKDFAIQCMEKSQTLDILHCVGAFRQRASTTSQPLKVPSFVPDWTAPRRWKPLYAIARFTAGFVQHPPQRILKKDRLVLPGIALWRVTETTGEFPENLGPTTLAHTFSRCMDLCKKFPPSPERDDSNALSRRLARTLIADNALNIALSMKDGEVKNSKDLHLERMTADDIFHGHFEGYQKLLRHYDGGGELKVSRSSDTSTIGQLQYLTSLRQALSGRSFFASEAGYVGIGPGDLREGDLVVVLLGVRTPFILREAGLGSDRYFEILGDAYVEGLMYGEVLEKPGVEYRDFVIQ</sequence>
<dbReference type="Proteomes" id="UP000235023">
    <property type="component" value="Unassembled WGS sequence"/>
</dbReference>
<organism evidence="1 2">
    <name type="scientific">Aspergillus taichungensis</name>
    <dbReference type="NCBI Taxonomy" id="482145"/>
    <lineage>
        <taxon>Eukaryota</taxon>
        <taxon>Fungi</taxon>
        <taxon>Dikarya</taxon>
        <taxon>Ascomycota</taxon>
        <taxon>Pezizomycotina</taxon>
        <taxon>Eurotiomycetes</taxon>
        <taxon>Eurotiomycetidae</taxon>
        <taxon>Eurotiales</taxon>
        <taxon>Aspergillaceae</taxon>
        <taxon>Aspergillus</taxon>
        <taxon>Aspergillus subgen. Circumdati</taxon>
    </lineage>
</organism>
<dbReference type="OrthoDB" id="2157530at2759"/>